<reference evidence="1" key="2">
    <citation type="journal article" date="2015" name="Data Brief">
        <title>Shoot transcriptome of the giant reed, Arundo donax.</title>
        <authorList>
            <person name="Barrero R.A."/>
            <person name="Guerrero F.D."/>
            <person name="Moolhuijzen P."/>
            <person name="Goolsby J.A."/>
            <person name="Tidwell J."/>
            <person name="Bellgard S.E."/>
            <person name="Bellgard M.I."/>
        </authorList>
    </citation>
    <scope>NUCLEOTIDE SEQUENCE</scope>
    <source>
        <tissue evidence="1">Shoot tissue taken approximately 20 cm above the soil surface</tissue>
    </source>
</reference>
<organism evidence="1">
    <name type="scientific">Arundo donax</name>
    <name type="common">Giant reed</name>
    <name type="synonym">Donax arundinaceus</name>
    <dbReference type="NCBI Taxonomy" id="35708"/>
    <lineage>
        <taxon>Eukaryota</taxon>
        <taxon>Viridiplantae</taxon>
        <taxon>Streptophyta</taxon>
        <taxon>Embryophyta</taxon>
        <taxon>Tracheophyta</taxon>
        <taxon>Spermatophyta</taxon>
        <taxon>Magnoliopsida</taxon>
        <taxon>Liliopsida</taxon>
        <taxon>Poales</taxon>
        <taxon>Poaceae</taxon>
        <taxon>PACMAD clade</taxon>
        <taxon>Arundinoideae</taxon>
        <taxon>Arundineae</taxon>
        <taxon>Arundo</taxon>
    </lineage>
</organism>
<accession>A0A0A9CEN7</accession>
<sequence length="41" mass="4325">MRLAAPRSSQSCLFRSAVSSRFAETSALLKANPMPCAAEAP</sequence>
<dbReference type="EMBL" id="GBRH01226040">
    <property type="protein sequence ID" value="JAD71855.1"/>
    <property type="molecule type" value="Transcribed_RNA"/>
</dbReference>
<evidence type="ECO:0000313" key="1">
    <source>
        <dbReference type="EMBL" id="JAD71855.1"/>
    </source>
</evidence>
<reference evidence="1" key="1">
    <citation type="submission" date="2014-09" db="EMBL/GenBank/DDBJ databases">
        <authorList>
            <person name="Magalhaes I.L.F."/>
            <person name="Oliveira U."/>
            <person name="Santos F.R."/>
            <person name="Vidigal T.H.D.A."/>
            <person name="Brescovit A.D."/>
            <person name="Santos A.J."/>
        </authorList>
    </citation>
    <scope>NUCLEOTIDE SEQUENCE</scope>
    <source>
        <tissue evidence="1">Shoot tissue taken approximately 20 cm above the soil surface</tissue>
    </source>
</reference>
<name>A0A0A9CEN7_ARUDO</name>
<proteinExistence type="predicted"/>
<protein>
    <submittedName>
        <fullName evidence="1">Uncharacterized protein</fullName>
    </submittedName>
</protein>
<dbReference type="AlphaFoldDB" id="A0A0A9CEN7"/>